<accession>A0A194VQV7</accession>
<organism evidence="2 3">
    <name type="scientific">Cytospora mali</name>
    <name type="common">Apple Valsa canker fungus</name>
    <name type="synonym">Valsa mali</name>
    <dbReference type="NCBI Taxonomy" id="578113"/>
    <lineage>
        <taxon>Eukaryota</taxon>
        <taxon>Fungi</taxon>
        <taxon>Dikarya</taxon>
        <taxon>Ascomycota</taxon>
        <taxon>Pezizomycotina</taxon>
        <taxon>Sordariomycetes</taxon>
        <taxon>Sordariomycetidae</taxon>
        <taxon>Diaporthales</taxon>
        <taxon>Cytosporaceae</taxon>
        <taxon>Cytospora</taxon>
    </lineage>
</organism>
<gene>
    <name evidence="2" type="ORF">VM1G_01426</name>
</gene>
<feature type="compositionally biased region" description="Low complexity" evidence="1">
    <location>
        <begin position="306"/>
        <end position="330"/>
    </location>
</feature>
<feature type="compositionally biased region" description="Acidic residues" evidence="1">
    <location>
        <begin position="334"/>
        <end position="347"/>
    </location>
</feature>
<feature type="compositionally biased region" description="Basic and acidic residues" evidence="1">
    <location>
        <begin position="80"/>
        <end position="93"/>
    </location>
</feature>
<reference evidence="2" key="1">
    <citation type="submission" date="2014-12" db="EMBL/GenBank/DDBJ databases">
        <title>Genome Sequence of Valsa Canker Pathogens Uncovers a Specific Adaption of Colonization on Woody Bark.</title>
        <authorList>
            <person name="Yin Z."/>
            <person name="Liu H."/>
            <person name="Gao X."/>
            <person name="Li Z."/>
            <person name="Song N."/>
            <person name="Ke X."/>
            <person name="Dai Q."/>
            <person name="Wu Y."/>
            <person name="Sun Y."/>
            <person name="Xu J.-R."/>
            <person name="Kang Z.K."/>
            <person name="Wang L."/>
            <person name="Huang L."/>
        </authorList>
    </citation>
    <scope>NUCLEOTIDE SEQUENCE [LARGE SCALE GENOMIC DNA]</scope>
    <source>
        <strain evidence="2">03-8</strain>
    </source>
</reference>
<feature type="compositionally biased region" description="Acidic residues" evidence="1">
    <location>
        <begin position="69"/>
        <end position="79"/>
    </location>
</feature>
<dbReference type="AlphaFoldDB" id="A0A194VQV7"/>
<feature type="compositionally biased region" description="Basic residues" evidence="1">
    <location>
        <begin position="398"/>
        <end position="415"/>
    </location>
</feature>
<sequence>MAASYGKNPWISGQRTVEELDSGDDSDIQGVGSTSTGGRFASDSLRFTGIDMGEGTARPRRKHAHGKLEDDESSYSDQDSELRDDDKAVREKEDELVESAMRRIRRAQAKGKQDVKLSKKELAALEQRRKRMQAEASGENKKKKKREPRYAVPLSELGPLSQKETRVSRTSSDALPRHPSPELLARTQGGKAQPPVGWFAHPSSRPGTAESRRAFDQASDREGSSSSIRYSYVQPPPPNPRHLSDPSVQPRSSRGPLAHEEARMVQYGASASVPSVPSTSDPFRFIMTTGPQAPYHAGSAADLRHSSVSSSYLDPSYASSSSRRQSRQISPDATESEEDEDEDEMSDEPGAGVRAGSSNVGPHSGREQIVVELDREPTPPTRPVTRSSRKTSANTSSPKRKPVGGGHGRKKRSSK</sequence>
<feature type="compositionally biased region" description="Basic and acidic residues" evidence="1">
    <location>
        <begin position="111"/>
        <end position="127"/>
    </location>
</feature>
<feature type="compositionally biased region" description="Low complexity" evidence="1">
    <location>
        <begin position="269"/>
        <end position="278"/>
    </location>
</feature>
<feature type="compositionally biased region" description="Low complexity" evidence="1">
    <location>
        <begin position="383"/>
        <end position="392"/>
    </location>
</feature>
<keyword evidence="3" id="KW-1185">Reference proteome</keyword>
<evidence type="ECO:0000313" key="2">
    <source>
        <dbReference type="EMBL" id="KUI66571.1"/>
    </source>
</evidence>
<evidence type="ECO:0008006" key="4">
    <source>
        <dbReference type="Google" id="ProtNLM"/>
    </source>
</evidence>
<feature type="compositionally biased region" description="Basic and acidic residues" evidence="1">
    <location>
        <begin position="210"/>
        <end position="223"/>
    </location>
</feature>
<proteinExistence type="predicted"/>
<feature type="region of interest" description="Disordered" evidence="1">
    <location>
        <begin position="106"/>
        <end position="415"/>
    </location>
</feature>
<evidence type="ECO:0000313" key="3">
    <source>
        <dbReference type="Proteomes" id="UP000078559"/>
    </source>
</evidence>
<protein>
    <recommendedName>
        <fullName evidence="4">Prenylated Rab acceptor 1</fullName>
    </recommendedName>
</protein>
<name>A0A194VQV7_CYTMA</name>
<dbReference type="Proteomes" id="UP000078559">
    <property type="component" value="Chromosome 2"/>
</dbReference>
<dbReference type="OrthoDB" id="63113at2759"/>
<evidence type="ECO:0000256" key="1">
    <source>
        <dbReference type="SAM" id="MobiDB-lite"/>
    </source>
</evidence>
<dbReference type="EMBL" id="CM003099">
    <property type="protein sequence ID" value="KUI66571.1"/>
    <property type="molecule type" value="Genomic_DNA"/>
</dbReference>
<feature type="region of interest" description="Disordered" evidence="1">
    <location>
        <begin position="1"/>
        <end position="94"/>
    </location>
</feature>